<dbReference type="GO" id="GO:0008270">
    <property type="term" value="F:zinc ion binding"/>
    <property type="evidence" value="ECO:0007669"/>
    <property type="project" value="InterPro"/>
</dbReference>
<keyword evidence="2" id="KW-0378">Hydrolase</keyword>
<keyword evidence="2" id="KW-0540">Nuclease</keyword>
<reference evidence="2" key="1">
    <citation type="submission" date="2022-05" db="EMBL/GenBank/DDBJ databases">
        <authorList>
            <person name="Tuo L."/>
        </authorList>
    </citation>
    <scope>NUCLEOTIDE SEQUENCE</scope>
    <source>
        <strain evidence="2">BSK12Z-4</strain>
    </source>
</reference>
<dbReference type="GO" id="GO:0003676">
    <property type="term" value="F:nucleic acid binding"/>
    <property type="evidence" value="ECO:0007669"/>
    <property type="project" value="InterPro"/>
</dbReference>
<evidence type="ECO:0000259" key="1">
    <source>
        <dbReference type="SMART" id="SM00507"/>
    </source>
</evidence>
<sequence>MTWQADDVGHGSGGNPTRALLARVRTARRAQHLADVEVAHATVAWVEAHPEQAVIGLADAAAYTWDTPAFLHGDRPLDLGGPGSPLVTEAAVLEWAAALGMSTDAGRAFIGHVVELRYRLPRTWAAMTRGLELDDDGRVRMADAREVDHALPWSRARLVARRTMHLPAEGAAFVDDQLAAVAHKIGPTALERLTTEALVRFDPETAEQQALDAADTRHVTIDQTPLGHRMVDHTGTVCLDATLDVTDAADLDVALAVVAAQLQEQGHTGGLDARRAAALGEIARRQLEDDQHDARTGTGTGRAARDLTVYVHVSEDAIRAAAHGTADAHQEPLARVEPGPGTLSALGGGFTSLEVLHRWVTESTGRTSIAVRPVIDQRTQRHAEAYEFPDRLKEQVRLAEPTCVFPWCRRPSRRADIDHVEPHAHGAGTSTDNAAPLCRRHHRAKTHLGWRYERALSSQGIATGWRWTSHDGLDYLITPAGTTSATTGPAEAGTTLA</sequence>
<accession>A0A9X2D949</accession>
<keyword evidence="3" id="KW-1185">Reference proteome</keyword>
<dbReference type="CDD" id="cd00085">
    <property type="entry name" value="HNHc"/>
    <property type="match status" value="1"/>
</dbReference>
<proteinExistence type="predicted"/>
<dbReference type="InterPro" id="IPR003615">
    <property type="entry name" value="HNH_nuc"/>
</dbReference>
<evidence type="ECO:0000313" key="2">
    <source>
        <dbReference type="EMBL" id="MCM0621588.1"/>
    </source>
</evidence>
<keyword evidence="2" id="KW-0255">Endonuclease</keyword>
<gene>
    <name evidence="2" type="ORF">M8330_14945</name>
</gene>
<comment type="caution">
    <text evidence="2">The sequence shown here is derived from an EMBL/GenBank/DDBJ whole genome shotgun (WGS) entry which is preliminary data.</text>
</comment>
<dbReference type="GO" id="GO:0004519">
    <property type="term" value="F:endonuclease activity"/>
    <property type="evidence" value="ECO:0007669"/>
    <property type="project" value="UniProtKB-KW"/>
</dbReference>
<dbReference type="SMART" id="SM00507">
    <property type="entry name" value="HNHc"/>
    <property type="match status" value="1"/>
</dbReference>
<dbReference type="RefSeq" id="WP_250827978.1">
    <property type="nucleotide sequence ID" value="NZ_JAMOIL010000020.1"/>
</dbReference>
<protein>
    <submittedName>
        <fullName evidence="2">HNH endonuclease</fullName>
    </submittedName>
</protein>
<dbReference type="AlphaFoldDB" id="A0A9X2D949"/>
<organism evidence="2 3">
    <name type="scientific">Nocardioides bruguierae</name>
    <dbReference type="NCBI Taxonomy" id="2945102"/>
    <lineage>
        <taxon>Bacteria</taxon>
        <taxon>Bacillati</taxon>
        <taxon>Actinomycetota</taxon>
        <taxon>Actinomycetes</taxon>
        <taxon>Propionibacteriales</taxon>
        <taxon>Nocardioidaceae</taxon>
        <taxon>Nocardioides</taxon>
    </lineage>
</organism>
<name>A0A9X2D949_9ACTN</name>
<dbReference type="Proteomes" id="UP001139485">
    <property type="component" value="Unassembled WGS sequence"/>
</dbReference>
<evidence type="ECO:0000313" key="3">
    <source>
        <dbReference type="Proteomes" id="UP001139485"/>
    </source>
</evidence>
<dbReference type="Gene3D" id="1.10.30.50">
    <property type="match status" value="1"/>
</dbReference>
<feature type="domain" description="HNH nuclease" evidence="1">
    <location>
        <begin position="391"/>
        <end position="443"/>
    </location>
</feature>
<dbReference type="Pfam" id="PF01844">
    <property type="entry name" value="HNH"/>
    <property type="match status" value="1"/>
</dbReference>
<dbReference type="EMBL" id="JAMOIL010000020">
    <property type="protein sequence ID" value="MCM0621588.1"/>
    <property type="molecule type" value="Genomic_DNA"/>
</dbReference>
<dbReference type="InterPro" id="IPR002711">
    <property type="entry name" value="HNH"/>
</dbReference>